<evidence type="ECO:0000259" key="16">
    <source>
        <dbReference type="PROSITE" id="PS50871"/>
    </source>
</evidence>
<comment type="function">
    <text evidence="10">Collagen-like protein, which provides an organic scaffold for otoliths onto the sensory epithelium of the inner ear. Acts as a scaffold for biomineralization by sequestering calcium.</text>
</comment>
<dbReference type="Proteomes" id="UP000694557">
    <property type="component" value="Unassembled WGS sequence"/>
</dbReference>
<dbReference type="Pfam" id="PF00386">
    <property type="entry name" value="C1q"/>
    <property type="match status" value="1"/>
</dbReference>
<dbReference type="InterPro" id="IPR050392">
    <property type="entry name" value="Collagen/C1q_domain"/>
</dbReference>
<evidence type="ECO:0000256" key="2">
    <source>
        <dbReference type="ARBA" id="ARBA00022525"/>
    </source>
</evidence>
<reference evidence="17" key="2">
    <citation type="submission" date="2025-09" db="UniProtKB">
        <authorList>
            <consortium name="Ensembl"/>
        </authorList>
    </citation>
    <scope>IDENTIFICATION</scope>
</reference>
<dbReference type="InterPro" id="IPR001073">
    <property type="entry name" value="C1q_dom"/>
</dbReference>
<keyword evidence="8" id="KW-1015">Disulfide bond</keyword>
<evidence type="ECO:0000256" key="4">
    <source>
        <dbReference type="ARBA" id="ARBA00022723"/>
    </source>
</evidence>
<keyword evidence="5" id="KW-0732">Signal</keyword>
<comment type="subunit">
    <text evidence="12">Homooligomer; disulfide-linked; probably forms homotrimers. Interacts with otomp.</text>
</comment>
<sequence length="587" mass="60982">MDHHNTCSKFSPCVRANPPFLQIPVYPLVSSHWSSYGGKRLADTIKGKSFVVEITKCREWSEQQTISFKDQCTPKAADMPSLRLLAILTTLLAVVLMATQSSATRTTRRPKPQNTKKPPRGGGAGGGGGGGDQPARLGFRQTTTTMAPSSSLGTDETTEDTMTDAYSLSPTDSTTYAGDAYPTEFHTDSMALPGAGMGNYTLDYSHCYLNVCECCPPEKGPVGPPGERGPPGPGAERGLPGVPGEKGDVGLMGPPGLDGMPGATGLEGDKGDKGDQGDTGMPGAPGILGKEGQKGDLGPKGEKGETGLPGLKGDLGERGKPGWNGTQGEKGDLGKIGPAGPSGLTGPMGQNGQKGEMGECPTGEKGEKGEAGLPGPSGPRGLVGPPGVNGTNGLPGPVGLRGQLGSPGGKGEAGGRGPPGLRGMPGPKGEKGPKGPRGVRGPKGPQGETAEQIRSAFSVGLFPSKSFPPPGLPVKFDKVLYNEEEHWDPMLSKFNCTHPGVYVFSYHITVRNRPLRAALVINGVKKLRTRDSLYGQDIDQASNLALLRLASGDQVWLETLRDWNGVYSSSEDDSTFTGFLLYADPKA</sequence>
<evidence type="ECO:0000256" key="15">
    <source>
        <dbReference type="SAM" id="Phobius"/>
    </source>
</evidence>
<dbReference type="PANTHER" id="PTHR15427:SF51">
    <property type="entry name" value="OTOLIN 1"/>
    <property type="match status" value="1"/>
</dbReference>
<feature type="region of interest" description="Disordered" evidence="14">
    <location>
        <begin position="222"/>
        <end position="449"/>
    </location>
</feature>
<keyword evidence="4" id="KW-0479">Metal-binding</keyword>
<evidence type="ECO:0000256" key="9">
    <source>
        <dbReference type="ARBA" id="ARBA00023180"/>
    </source>
</evidence>
<name>A0A8C7MWK6_ONCKI</name>
<feature type="compositionally biased region" description="Gly residues" evidence="14">
    <location>
        <begin position="120"/>
        <end position="132"/>
    </location>
</feature>
<dbReference type="FunFam" id="2.60.120.40:FF:000001">
    <property type="entry name" value="Complement C1q B chain"/>
    <property type="match status" value="1"/>
</dbReference>
<evidence type="ECO:0000313" key="18">
    <source>
        <dbReference type="Proteomes" id="UP000694557"/>
    </source>
</evidence>
<keyword evidence="15" id="KW-0812">Transmembrane</keyword>
<keyword evidence="9" id="KW-0325">Glycoprotein</keyword>
<evidence type="ECO:0000256" key="10">
    <source>
        <dbReference type="ARBA" id="ARBA00059451"/>
    </source>
</evidence>
<feature type="compositionally biased region" description="Basic and acidic residues" evidence="14">
    <location>
        <begin position="291"/>
        <end position="305"/>
    </location>
</feature>
<dbReference type="SUPFAM" id="SSF49842">
    <property type="entry name" value="TNF-like"/>
    <property type="match status" value="1"/>
</dbReference>
<dbReference type="PANTHER" id="PTHR15427">
    <property type="entry name" value="EMILIN ELASTIN MICROFIBRIL INTERFACE-LOCATED PROTEIN ELASTIN MICROFIBRIL INTERFACER"/>
    <property type="match status" value="1"/>
</dbReference>
<proteinExistence type="inferred from homology"/>
<keyword evidence="15" id="KW-0472">Membrane</keyword>
<keyword evidence="7" id="KW-0176">Collagen</keyword>
<dbReference type="GO" id="GO:0045299">
    <property type="term" value="P:otolith mineralization"/>
    <property type="evidence" value="ECO:0007669"/>
    <property type="project" value="Ensembl"/>
</dbReference>
<feature type="compositionally biased region" description="Pro residues" evidence="14">
    <location>
        <begin position="222"/>
        <end position="233"/>
    </location>
</feature>
<dbReference type="GO" id="GO:0005581">
    <property type="term" value="C:collagen trimer"/>
    <property type="evidence" value="ECO:0007669"/>
    <property type="project" value="UniProtKB-KW"/>
</dbReference>
<feature type="domain" description="C1q" evidence="16">
    <location>
        <begin position="450"/>
        <end position="587"/>
    </location>
</feature>
<keyword evidence="2" id="KW-0964">Secreted</keyword>
<organism evidence="17 18">
    <name type="scientific">Oncorhynchus kisutch</name>
    <name type="common">Coho salmon</name>
    <name type="synonym">Salmo kisutch</name>
    <dbReference type="NCBI Taxonomy" id="8019"/>
    <lineage>
        <taxon>Eukaryota</taxon>
        <taxon>Metazoa</taxon>
        <taxon>Chordata</taxon>
        <taxon>Craniata</taxon>
        <taxon>Vertebrata</taxon>
        <taxon>Euteleostomi</taxon>
        <taxon>Actinopterygii</taxon>
        <taxon>Neopterygii</taxon>
        <taxon>Teleostei</taxon>
        <taxon>Protacanthopterygii</taxon>
        <taxon>Salmoniformes</taxon>
        <taxon>Salmonidae</taxon>
        <taxon>Salmoninae</taxon>
        <taxon>Oncorhynchus</taxon>
    </lineage>
</organism>
<accession>A0A8C7MWK6</accession>
<keyword evidence="6" id="KW-0106">Calcium</keyword>
<comment type="subcellular location">
    <subcellularLocation>
        <location evidence="1">Secreted</location>
        <location evidence="1">Extracellular space</location>
        <location evidence="1">Extracellular matrix</location>
    </subcellularLocation>
</comment>
<evidence type="ECO:0000256" key="8">
    <source>
        <dbReference type="ARBA" id="ARBA00023157"/>
    </source>
</evidence>
<dbReference type="PROSITE" id="PS50871">
    <property type="entry name" value="C1Q"/>
    <property type="match status" value="1"/>
</dbReference>
<gene>
    <name evidence="17" type="primary">OTOL1</name>
    <name evidence="17" type="synonym">otol1a</name>
</gene>
<evidence type="ECO:0000256" key="11">
    <source>
        <dbReference type="ARBA" id="ARBA00061290"/>
    </source>
</evidence>
<reference evidence="17" key="1">
    <citation type="submission" date="2025-08" db="UniProtKB">
        <authorList>
            <consortium name="Ensembl"/>
        </authorList>
    </citation>
    <scope>IDENTIFICATION</scope>
</reference>
<dbReference type="Gene3D" id="2.60.120.40">
    <property type="match status" value="1"/>
</dbReference>
<evidence type="ECO:0000313" key="17">
    <source>
        <dbReference type="Ensembl" id="ENSOKIP00005084736.1"/>
    </source>
</evidence>
<dbReference type="Ensembl" id="ENSOKIT00005090548.1">
    <property type="protein sequence ID" value="ENSOKIP00005084736.1"/>
    <property type="gene ID" value="ENSOKIG00005036876.1"/>
</dbReference>
<keyword evidence="15" id="KW-1133">Transmembrane helix</keyword>
<dbReference type="AlphaFoldDB" id="A0A8C7MWK6"/>
<dbReference type="GO" id="GO:0005509">
    <property type="term" value="F:calcium ion binding"/>
    <property type="evidence" value="ECO:0007669"/>
    <property type="project" value="Ensembl"/>
</dbReference>
<dbReference type="SMART" id="SM00110">
    <property type="entry name" value="C1Q"/>
    <property type="match status" value="1"/>
</dbReference>
<dbReference type="InterPro" id="IPR008983">
    <property type="entry name" value="Tumour_necrosis_fac-like_dom"/>
</dbReference>
<evidence type="ECO:0000256" key="3">
    <source>
        <dbReference type="ARBA" id="ARBA00022530"/>
    </source>
</evidence>
<feature type="compositionally biased region" description="Basic and acidic residues" evidence="14">
    <location>
        <begin position="267"/>
        <end position="276"/>
    </location>
</feature>
<feature type="compositionally biased region" description="Low complexity" evidence="14">
    <location>
        <begin position="249"/>
        <end position="261"/>
    </location>
</feature>
<evidence type="ECO:0000256" key="14">
    <source>
        <dbReference type="SAM" id="MobiDB-lite"/>
    </source>
</evidence>
<evidence type="ECO:0000256" key="5">
    <source>
        <dbReference type="ARBA" id="ARBA00022729"/>
    </source>
</evidence>
<evidence type="ECO:0000256" key="13">
    <source>
        <dbReference type="ARBA" id="ARBA00073997"/>
    </source>
</evidence>
<evidence type="ECO:0000256" key="6">
    <source>
        <dbReference type="ARBA" id="ARBA00022837"/>
    </source>
</evidence>
<evidence type="ECO:0000256" key="7">
    <source>
        <dbReference type="ARBA" id="ARBA00023119"/>
    </source>
</evidence>
<comment type="similarity">
    <text evidence="11">Belongs to the OTOL1 family.</text>
</comment>
<evidence type="ECO:0000256" key="1">
    <source>
        <dbReference type="ARBA" id="ARBA00004498"/>
    </source>
</evidence>
<dbReference type="GeneTree" id="ENSGT00940000155435"/>
<keyword evidence="3" id="KW-0272">Extracellular matrix</keyword>
<dbReference type="InterPro" id="IPR008160">
    <property type="entry name" value="Collagen"/>
</dbReference>
<protein>
    <recommendedName>
        <fullName evidence="13">Otolin-1</fullName>
    </recommendedName>
</protein>
<dbReference type="PRINTS" id="PR00007">
    <property type="entry name" value="COMPLEMNTC1Q"/>
</dbReference>
<feature type="transmembrane region" description="Helical" evidence="15">
    <location>
        <begin position="84"/>
        <end position="103"/>
    </location>
</feature>
<dbReference type="Pfam" id="PF01391">
    <property type="entry name" value="Collagen"/>
    <property type="match status" value="3"/>
</dbReference>
<feature type="region of interest" description="Disordered" evidence="14">
    <location>
        <begin position="101"/>
        <end position="170"/>
    </location>
</feature>
<evidence type="ECO:0000256" key="12">
    <source>
        <dbReference type="ARBA" id="ARBA00063507"/>
    </source>
</evidence>
<feature type="compositionally biased region" description="Polar residues" evidence="14">
    <location>
        <begin position="140"/>
        <end position="153"/>
    </location>
</feature>
<feature type="compositionally biased region" description="Gly residues" evidence="14">
    <location>
        <begin position="405"/>
        <end position="420"/>
    </location>
</feature>
<dbReference type="GO" id="GO:0051259">
    <property type="term" value="P:protein complex oligomerization"/>
    <property type="evidence" value="ECO:0007669"/>
    <property type="project" value="Ensembl"/>
</dbReference>
<keyword evidence="18" id="KW-1185">Reference proteome</keyword>